<name>A0A176VIY8_MARPO</name>
<proteinExistence type="predicted"/>
<protein>
    <submittedName>
        <fullName evidence="1">Uncharacterized protein</fullName>
    </submittedName>
</protein>
<organism evidence="1 2">
    <name type="scientific">Marchantia polymorpha subsp. ruderalis</name>
    <dbReference type="NCBI Taxonomy" id="1480154"/>
    <lineage>
        <taxon>Eukaryota</taxon>
        <taxon>Viridiplantae</taxon>
        <taxon>Streptophyta</taxon>
        <taxon>Embryophyta</taxon>
        <taxon>Marchantiophyta</taxon>
        <taxon>Marchantiopsida</taxon>
        <taxon>Marchantiidae</taxon>
        <taxon>Marchantiales</taxon>
        <taxon>Marchantiaceae</taxon>
        <taxon>Marchantia</taxon>
    </lineage>
</organism>
<reference evidence="1" key="1">
    <citation type="submission" date="2016-03" db="EMBL/GenBank/DDBJ databases">
        <title>Mechanisms controlling the formation of the plant cell surface in tip-growing cells are functionally conserved among land plants.</title>
        <authorList>
            <person name="Honkanen S."/>
            <person name="Jones V.A."/>
            <person name="Morieri G."/>
            <person name="Champion C."/>
            <person name="Hetherington A.J."/>
            <person name="Kelly S."/>
            <person name="Saint-Marcoux D."/>
            <person name="Proust H."/>
            <person name="Prescott H."/>
            <person name="Dolan L."/>
        </authorList>
    </citation>
    <scope>NUCLEOTIDE SEQUENCE [LARGE SCALE GENOMIC DNA]</scope>
    <source>
        <tissue evidence="1">Whole gametophyte</tissue>
    </source>
</reference>
<dbReference type="AlphaFoldDB" id="A0A176VIY8"/>
<evidence type="ECO:0000313" key="1">
    <source>
        <dbReference type="EMBL" id="OAE19895.1"/>
    </source>
</evidence>
<gene>
    <name evidence="1" type="ORF">AXG93_1130s1480</name>
</gene>
<accession>A0A176VIY8</accession>
<dbReference type="Proteomes" id="UP000077202">
    <property type="component" value="Unassembled WGS sequence"/>
</dbReference>
<dbReference type="EMBL" id="LVLJ01003744">
    <property type="protein sequence ID" value="OAE19895.1"/>
    <property type="molecule type" value="Genomic_DNA"/>
</dbReference>
<evidence type="ECO:0000313" key="2">
    <source>
        <dbReference type="Proteomes" id="UP000077202"/>
    </source>
</evidence>
<sequence length="142" mass="15798">MFLNDEEIANLVTGQENDPSIGDPEEELTDALHRLPLRDPMSIASLLNPIEESGVEHMFLNDEEIANLVTGQENNPSIGDPEEEEPAQLTRAEKLKGLSVVISMLNPADPVEHQVNPRVNPHFNPYPISHSSWTNDSNKKII</sequence>
<comment type="caution">
    <text evidence="1">The sequence shown here is derived from an EMBL/GenBank/DDBJ whole genome shotgun (WGS) entry which is preliminary data.</text>
</comment>
<keyword evidence="2" id="KW-1185">Reference proteome</keyword>